<name>A0A8X6UA12_NEPPI</name>
<reference evidence="1" key="1">
    <citation type="submission" date="2020-08" db="EMBL/GenBank/DDBJ databases">
        <title>Multicomponent nature underlies the extraordinary mechanical properties of spider dragline silk.</title>
        <authorList>
            <person name="Kono N."/>
            <person name="Nakamura H."/>
            <person name="Mori M."/>
            <person name="Yoshida Y."/>
            <person name="Ohtoshi R."/>
            <person name="Malay A.D."/>
            <person name="Moran D.A.P."/>
            <person name="Tomita M."/>
            <person name="Numata K."/>
            <person name="Arakawa K."/>
        </authorList>
    </citation>
    <scope>NUCLEOTIDE SEQUENCE</scope>
</reference>
<accession>A0A8X6UA12</accession>
<protein>
    <submittedName>
        <fullName evidence="1">Uncharacterized protein</fullName>
    </submittedName>
</protein>
<sequence>MGTLTYLLSRDTLTTQRNDIQIQLSICWRNRQYPYFQSDMLTIPLSPPLHQFRKIVVHNGTASNFSRLILEACVCLGRHVAVEFVIHLPDHMLLLFDLLFEVTL</sequence>
<keyword evidence="2" id="KW-1185">Reference proteome</keyword>
<proteinExistence type="predicted"/>
<dbReference type="EMBL" id="BMAW01024902">
    <property type="protein sequence ID" value="GFT90018.1"/>
    <property type="molecule type" value="Genomic_DNA"/>
</dbReference>
<dbReference type="Proteomes" id="UP000887013">
    <property type="component" value="Unassembled WGS sequence"/>
</dbReference>
<dbReference type="AlphaFoldDB" id="A0A8X6UA12"/>
<evidence type="ECO:0000313" key="2">
    <source>
        <dbReference type="Proteomes" id="UP000887013"/>
    </source>
</evidence>
<evidence type="ECO:0000313" key="1">
    <source>
        <dbReference type="EMBL" id="GFT90018.1"/>
    </source>
</evidence>
<organism evidence="1 2">
    <name type="scientific">Nephila pilipes</name>
    <name type="common">Giant wood spider</name>
    <name type="synonym">Nephila maculata</name>
    <dbReference type="NCBI Taxonomy" id="299642"/>
    <lineage>
        <taxon>Eukaryota</taxon>
        <taxon>Metazoa</taxon>
        <taxon>Ecdysozoa</taxon>
        <taxon>Arthropoda</taxon>
        <taxon>Chelicerata</taxon>
        <taxon>Arachnida</taxon>
        <taxon>Araneae</taxon>
        <taxon>Araneomorphae</taxon>
        <taxon>Entelegynae</taxon>
        <taxon>Araneoidea</taxon>
        <taxon>Nephilidae</taxon>
        <taxon>Nephila</taxon>
    </lineage>
</organism>
<comment type="caution">
    <text evidence="1">The sequence shown here is derived from an EMBL/GenBank/DDBJ whole genome shotgun (WGS) entry which is preliminary data.</text>
</comment>
<gene>
    <name evidence="1" type="ORF">NPIL_86591</name>
</gene>